<sequence length="41" mass="4687">MHRLSIFSDSHVLLPFNGYAACRVCLLITMYYGFVSVMRSS</sequence>
<gene>
    <name evidence="2" type="ordered locus">DVU_3286</name>
</gene>
<dbReference type="EMBL" id="AE017285">
    <property type="protein sequence ID" value="AAS97755.1"/>
    <property type="molecule type" value="Genomic_DNA"/>
</dbReference>
<keyword evidence="1" id="KW-0472">Membrane</keyword>
<name>Q725Y8_NITV2</name>
<accession>Q725Y8</accession>
<evidence type="ECO:0000313" key="2">
    <source>
        <dbReference type="EMBL" id="AAS97755.1"/>
    </source>
</evidence>
<dbReference type="Proteomes" id="UP000002194">
    <property type="component" value="Chromosome"/>
</dbReference>
<dbReference type="AlphaFoldDB" id="Q725Y8"/>
<dbReference type="KEGG" id="dvu:DVU_3286"/>
<keyword evidence="1" id="KW-0812">Transmembrane</keyword>
<dbReference type="EnsemblBacteria" id="AAS97755">
    <property type="protein sequence ID" value="AAS97755"/>
    <property type="gene ID" value="DVU_3286"/>
</dbReference>
<evidence type="ECO:0000313" key="3">
    <source>
        <dbReference type="Proteomes" id="UP000002194"/>
    </source>
</evidence>
<dbReference type="PaxDb" id="882-DVU_3286"/>
<keyword evidence="3" id="KW-1185">Reference proteome</keyword>
<organism evidence="2 3">
    <name type="scientific">Nitratidesulfovibrio vulgaris (strain ATCC 29579 / DSM 644 / CCUG 34227 / NCIMB 8303 / VKM B-1760 / Hildenborough)</name>
    <name type="common">Desulfovibrio vulgaris</name>
    <dbReference type="NCBI Taxonomy" id="882"/>
    <lineage>
        <taxon>Bacteria</taxon>
        <taxon>Pseudomonadati</taxon>
        <taxon>Thermodesulfobacteriota</taxon>
        <taxon>Desulfovibrionia</taxon>
        <taxon>Desulfovibrionales</taxon>
        <taxon>Desulfovibrionaceae</taxon>
        <taxon>Nitratidesulfovibrio</taxon>
    </lineage>
</organism>
<protein>
    <submittedName>
        <fullName evidence="2">Uncharacterized protein</fullName>
    </submittedName>
</protein>
<reference evidence="2 3" key="1">
    <citation type="journal article" date="2004" name="Nat. Biotechnol.">
        <title>The genome sequence of the anaerobic, sulfate-reducing bacterium Desulfovibrio vulgaris Hildenborough.</title>
        <authorList>
            <person name="Heidelberg J.F."/>
            <person name="Seshadri R."/>
            <person name="Haveman S.A."/>
            <person name="Hemme C.L."/>
            <person name="Paulsen I.T."/>
            <person name="Kolonay J.F."/>
            <person name="Eisen J.A."/>
            <person name="Ward N."/>
            <person name="Methe B."/>
            <person name="Brinkac L.M."/>
            <person name="Daugherty S.C."/>
            <person name="Deboy R.T."/>
            <person name="Dodson R.J."/>
            <person name="Durkin A.S."/>
            <person name="Madupu R."/>
            <person name="Nelson W.C."/>
            <person name="Sullivan S.A."/>
            <person name="Fouts D."/>
            <person name="Haft D.H."/>
            <person name="Selengut J."/>
            <person name="Peterson J.D."/>
            <person name="Davidsen T.M."/>
            <person name="Zafar N."/>
            <person name="Zhou L."/>
            <person name="Radune D."/>
            <person name="Dimitrov G."/>
            <person name="Hance M."/>
            <person name="Tran K."/>
            <person name="Khouri H."/>
            <person name="Gill J."/>
            <person name="Utterback T.R."/>
            <person name="Feldblyum T.V."/>
            <person name="Wall J.D."/>
            <person name="Voordouw G."/>
            <person name="Fraser C.M."/>
        </authorList>
    </citation>
    <scope>NUCLEOTIDE SEQUENCE [LARGE SCALE GENOMIC DNA]</scope>
    <source>
        <strain evidence="3">ATCC 29579 / DSM 644 / NCIMB 8303 / VKM B-1760 / Hildenborough</strain>
    </source>
</reference>
<feature type="transmembrane region" description="Helical" evidence="1">
    <location>
        <begin position="12"/>
        <end position="34"/>
    </location>
</feature>
<dbReference type="HOGENOM" id="CLU_3269137_0_0_7"/>
<keyword evidence="1" id="KW-1133">Transmembrane helix</keyword>
<proteinExistence type="predicted"/>
<dbReference type="STRING" id="882.DVU_3286"/>
<evidence type="ECO:0000256" key="1">
    <source>
        <dbReference type="SAM" id="Phobius"/>
    </source>
</evidence>